<reference evidence="1" key="1">
    <citation type="submission" date="2014-11" db="EMBL/GenBank/DDBJ databases">
        <authorList>
            <person name="Amaro Gonzalez C."/>
        </authorList>
    </citation>
    <scope>NUCLEOTIDE SEQUENCE</scope>
</reference>
<organism evidence="1">
    <name type="scientific">Anguilla anguilla</name>
    <name type="common">European freshwater eel</name>
    <name type="synonym">Muraena anguilla</name>
    <dbReference type="NCBI Taxonomy" id="7936"/>
    <lineage>
        <taxon>Eukaryota</taxon>
        <taxon>Metazoa</taxon>
        <taxon>Chordata</taxon>
        <taxon>Craniata</taxon>
        <taxon>Vertebrata</taxon>
        <taxon>Euteleostomi</taxon>
        <taxon>Actinopterygii</taxon>
        <taxon>Neopterygii</taxon>
        <taxon>Teleostei</taxon>
        <taxon>Anguilliformes</taxon>
        <taxon>Anguillidae</taxon>
        <taxon>Anguilla</taxon>
    </lineage>
</organism>
<name>A0A0E9XTM9_ANGAN</name>
<evidence type="ECO:0000313" key="1">
    <source>
        <dbReference type="EMBL" id="JAI06020.1"/>
    </source>
</evidence>
<protein>
    <submittedName>
        <fullName evidence="1">Uncharacterized protein</fullName>
    </submittedName>
</protein>
<accession>A0A0E9XTM9</accession>
<reference evidence="1" key="2">
    <citation type="journal article" date="2015" name="Fish Shellfish Immunol.">
        <title>Early steps in the European eel (Anguilla anguilla)-Vibrio vulnificus interaction in the gills: Role of the RtxA13 toxin.</title>
        <authorList>
            <person name="Callol A."/>
            <person name="Pajuelo D."/>
            <person name="Ebbesson L."/>
            <person name="Teles M."/>
            <person name="MacKenzie S."/>
            <person name="Amaro C."/>
        </authorList>
    </citation>
    <scope>NUCLEOTIDE SEQUENCE</scope>
</reference>
<sequence length="31" mass="3540">MRNFLIIFRLSIKSASESIFIQRDSVGNLPS</sequence>
<dbReference type="AlphaFoldDB" id="A0A0E9XTM9"/>
<dbReference type="EMBL" id="GBXM01002558">
    <property type="protein sequence ID" value="JAI06020.1"/>
    <property type="molecule type" value="Transcribed_RNA"/>
</dbReference>
<proteinExistence type="predicted"/>